<dbReference type="Pfam" id="PF03074">
    <property type="entry name" value="GCS"/>
    <property type="match status" value="1"/>
</dbReference>
<evidence type="ECO:0000256" key="2">
    <source>
        <dbReference type="ARBA" id="ARBA00008100"/>
    </source>
</evidence>
<organism evidence="12">
    <name type="scientific">Timema shepardi</name>
    <name type="common">Walking stick</name>
    <dbReference type="NCBI Taxonomy" id="629360"/>
    <lineage>
        <taxon>Eukaryota</taxon>
        <taxon>Metazoa</taxon>
        <taxon>Ecdysozoa</taxon>
        <taxon>Arthropoda</taxon>
        <taxon>Hexapoda</taxon>
        <taxon>Insecta</taxon>
        <taxon>Pterygota</taxon>
        <taxon>Neoptera</taxon>
        <taxon>Polyneoptera</taxon>
        <taxon>Phasmatodea</taxon>
        <taxon>Timematodea</taxon>
        <taxon>Timematoidea</taxon>
        <taxon>Timematidae</taxon>
        <taxon>Timema</taxon>
    </lineage>
</organism>
<proteinExistence type="inferred from homology"/>
<evidence type="ECO:0000256" key="4">
    <source>
        <dbReference type="ARBA" id="ARBA00022598"/>
    </source>
</evidence>
<feature type="compositionally biased region" description="Polar residues" evidence="11">
    <location>
        <begin position="311"/>
        <end position="321"/>
    </location>
</feature>
<dbReference type="GO" id="GO:0006750">
    <property type="term" value="P:glutathione biosynthetic process"/>
    <property type="evidence" value="ECO:0007669"/>
    <property type="project" value="UniProtKB-UniRule"/>
</dbReference>
<evidence type="ECO:0000256" key="1">
    <source>
        <dbReference type="ARBA" id="ARBA00005006"/>
    </source>
</evidence>
<protein>
    <recommendedName>
        <fullName evidence="3 10">Glutamate--cysteine ligase</fullName>
        <ecNumber evidence="3 10">6.3.2.2</ecNumber>
    </recommendedName>
    <alternativeName>
        <fullName evidence="9 10">Gamma-ECS</fullName>
    </alternativeName>
    <alternativeName>
        <fullName evidence="8 10">Gamma-glutamylcysteine synthetase</fullName>
    </alternativeName>
</protein>
<keyword evidence="7 10" id="KW-0067">ATP-binding</keyword>
<comment type="catalytic activity">
    <reaction evidence="10">
        <text>L-cysteine + L-glutamate + ATP = gamma-L-glutamyl-L-cysteine + ADP + phosphate + H(+)</text>
        <dbReference type="Rhea" id="RHEA:13285"/>
        <dbReference type="ChEBI" id="CHEBI:15378"/>
        <dbReference type="ChEBI" id="CHEBI:29985"/>
        <dbReference type="ChEBI" id="CHEBI:30616"/>
        <dbReference type="ChEBI" id="CHEBI:35235"/>
        <dbReference type="ChEBI" id="CHEBI:43474"/>
        <dbReference type="ChEBI" id="CHEBI:58173"/>
        <dbReference type="ChEBI" id="CHEBI:456216"/>
        <dbReference type="EC" id="6.3.2.2"/>
    </reaction>
</comment>
<name>A0A7R9G474_TIMSH</name>
<keyword evidence="6 10" id="KW-0547">Nucleotide-binding</keyword>
<dbReference type="Gene3D" id="3.30.590.50">
    <property type="match status" value="4"/>
</dbReference>
<comment type="pathway">
    <text evidence="1 10">Sulfur metabolism; glutathione biosynthesis; glutathione from L-cysteine and L-glutamate: step 1/2.</text>
</comment>
<keyword evidence="4 10" id="KW-0436">Ligase</keyword>
<dbReference type="EC" id="6.3.2.2" evidence="3 10"/>
<evidence type="ECO:0000256" key="7">
    <source>
        <dbReference type="ARBA" id="ARBA00022840"/>
    </source>
</evidence>
<evidence type="ECO:0000256" key="3">
    <source>
        <dbReference type="ARBA" id="ARBA00012220"/>
    </source>
</evidence>
<keyword evidence="5 10" id="KW-0317">Glutathione biosynthesis</keyword>
<dbReference type="InterPro" id="IPR014746">
    <property type="entry name" value="Gln_synth/guanido_kin_cat_dom"/>
</dbReference>
<dbReference type="SUPFAM" id="SSF55931">
    <property type="entry name" value="Glutamine synthetase/guanido kinase"/>
    <property type="match status" value="1"/>
</dbReference>
<dbReference type="FunFam" id="3.30.590.50:FF:000003">
    <property type="entry name" value="Glutamate--cysteine ligase catalytic subunit"/>
    <property type="match status" value="1"/>
</dbReference>
<dbReference type="InterPro" id="IPR004308">
    <property type="entry name" value="GCS"/>
</dbReference>
<evidence type="ECO:0000256" key="5">
    <source>
        <dbReference type="ARBA" id="ARBA00022684"/>
    </source>
</evidence>
<dbReference type="UniPathway" id="UPA00142">
    <property type="reaction ID" value="UER00209"/>
</dbReference>
<sequence>MEVPRAMGIQTSIYLFGLPLEQNLLKELTVHFWSQSSTIQVPYSSRHRNEFIKTMGLLTEGSPLSWEETKALSEHVRHHGVIQFINLYRRLRDRQGDVLKWGDEVEYMIVKFDDKKKTAKLSLRALEVLNVLQEKELSDPEGVKSLWRPEYGAYMIEGTPGKPYGGLLAHFNIVEANMRYRREEAQRLLQPNEVVMSLTSFPSLNALCRSPVSPGESKHRVAHKFPQVSLNTPCCSPVSPGESKHRVRLNAPCHSPVSPGESTPRVAHQFPQVSLNAPCCSPVSPGEAQRPVSLTSFPSLNTPCRSPVSPGESQHPVSLTSFPRLGTPGFTDPPTVPTPNSGASRSLFFPDEAIFPGHPRFKTLTRNIRERRGSKVAINIPVYRDKNTPTPFKEDLRAVGDEGQSDSAARADHVYMDAMGFGMGCCCLQLTFQACNIEEARTLYDQLTPLCPIMSAELRGTLVVTVCVCVLKLALTAASPLYRGYVTDVDARWDVISGSVDCRTEEERGLKPLGNYKFRIPKSRYDSIDSYLSPHGDQFNDVPVLYDEAIYQQLRAADIDHLLAQHVAHLFIRDTVSLFSEKIHQDDTEDTDHFENIQSTNWQTMRFKPPPPHSSIGWRVEFRPCEVQITDFENAAIVCFVVLLTRVILSYQLNFIIPISKVDDNMKRAQKRDAVLNEKFWFRKNITTCVSPPEATSCCQTSDTDIYTSLSVNHIINGKKGEFPGLIPLINSYLSGMDVDADTHCTIQQYLKLIQRRAAGDLHTTASWIRDFVQTHPDYKQDSVVSDLINYDLLSRIHGVQSGDVSCPELLGTSLKSKTQENIPAAMERAESH</sequence>
<dbReference type="GO" id="GO:0017109">
    <property type="term" value="C:glutamate-cysteine ligase complex"/>
    <property type="evidence" value="ECO:0007669"/>
    <property type="project" value="TreeGrafter"/>
</dbReference>
<evidence type="ECO:0000256" key="11">
    <source>
        <dbReference type="SAM" id="MobiDB-lite"/>
    </source>
</evidence>
<dbReference type="Gene3D" id="1.10.8.960">
    <property type="match status" value="1"/>
</dbReference>
<dbReference type="GO" id="GO:0005524">
    <property type="term" value="F:ATP binding"/>
    <property type="evidence" value="ECO:0007669"/>
    <property type="project" value="UniProtKB-UniRule"/>
</dbReference>
<evidence type="ECO:0000256" key="6">
    <source>
        <dbReference type="ARBA" id="ARBA00022741"/>
    </source>
</evidence>
<dbReference type="EMBL" id="OC006994">
    <property type="protein sequence ID" value="CAD7266447.1"/>
    <property type="molecule type" value="Genomic_DNA"/>
</dbReference>
<evidence type="ECO:0000256" key="10">
    <source>
        <dbReference type="RuleBase" id="RU367135"/>
    </source>
</evidence>
<gene>
    <name evidence="12" type="ORF">TSIB3V08_LOCUS10466</name>
</gene>
<reference evidence="12" key="1">
    <citation type="submission" date="2020-11" db="EMBL/GenBank/DDBJ databases">
        <authorList>
            <person name="Tran Van P."/>
        </authorList>
    </citation>
    <scope>NUCLEOTIDE SEQUENCE</scope>
</reference>
<evidence type="ECO:0000313" key="12">
    <source>
        <dbReference type="EMBL" id="CAD7266447.1"/>
    </source>
</evidence>
<dbReference type="PANTHER" id="PTHR11164">
    <property type="entry name" value="GLUTAMATE CYSTEINE LIGASE"/>
    <property type="match status" value="1"/>
</dbReference>
<dbReference type="FunFam" id="1.10.8.960:FF:000001">
    <property type="entry name" value="Glutamate--cysteine ligase catalytic subunit"/>
    <property type="match status" value="1"/>
</dbReference>
<comment type="similarity">
    <text evidence="2 10">Belongs to the glutamate--cysteine ligase type 3 family.</text>
</comment>
<dbReference type="PANTHER" id="PTHR11164:SF0">
    <property type="entry name" value="GLUTAMATE--CYSTEINE LIGASE CATALYTIC SUBUNIT"/>
    <property type="match status" value="1"/>
</dbReference>
<evidence type="ECO:0000256" key="8">
    <source>
        <dbReference type="ARBA" id="ARBA00030585"/>
    </source>
</evidence>
<dbReference type="AlphaFoldDB" id="A0A7R9G474"/>
<evidence type="ECO:0000256" key="9">
    <source>
        <dbReference type="ARBA" id="ARBA00032122"/>
    </source>
</evidence>
<feature type="region of interest" description="Disordered" evidence="11">
    <location>
        <begin position="303"/>
        <end position="343"/>
    </location>
</feature>
<dbReference type="GO" id="GO:0004357">
    <property type="term" value="F:glutamate-cysteine ligase activity"/>
    <property type="evidence" value="ECO:0007669"/>
    <property type="project" value="UniProtKB-UniRule"/>
</dbReference>
<accession>A0A7R9G474</accession>